<dbReference type="PROSITE" id="PS50043">
    <property type="entry name" value="HTH_LUXR_2"/>
    <property type="match status" value="1"/>
</dbReference>
<dbReference type="SUPFAM" id="SSF46894">
    <property type="entry name" value="C-terminal effector domain of the bipartite response regulators"/>
    <property type="match status" value="1"/>
</dbReference>
<evidence type="ECO:0000256" key="1">
    <source>
        <dbReference type="ARBA" id="ARBA00023015"/>
    </source>
</evidence>
<dbReference type="GO" id="GO:0003677">
    <property type="term" value="F:DNA binding"/>
    <property type="evidence" value="ECO:0007669"/>
    <property type="project" value="UniProtKB-KW"/>
</dbReference>
<dbReference type="GO" id="GO:0006355">
    <property type="term" value="P:regulation of DNA-templated transcription"/>
    <property type="evidence" value="ECO:0007669"/>
    <property type="project" value="InterPro"/>
</dbReference>
<name>A0A542ZKM2_9MICO</name>
<dbReference type="PANTHER" id="PTHR43214:SF24">
    <property type="entry name" value="TRANSCRIPTIONAL REGULATORY PROTEIN NARL-RELATED"/>
    <property type="match status" value="1"/>
</dbReference>
<proteinExistence type="predicted"/>
<keyword evidence="9" id="KW-1185">Reference proteome</keyword>
<protein>
    <submittedName>
        <fullName evidence="8">LuxR family two component transcriptional regulator</fullName>
    </submittedName>
</protein>
<dbReference type="AlphaFoldDB" id="A0A542ZKM2"/>
<dbReference type="SMART" id="SM00448">
    <property type="entry name" value="REC"/>
    <property type="match status" value="1"/>
</dbReference>
<dbReference type="GO" id="GO:0000160">
    <property type="term" value="P:phosphorelay signal transduction system"/>
    <property type="evidence" value="ECO:0007669"/>
    <property type="project" value="InterPro"/>
</dbReference>
<evidence type="ECO:0000256" key="3">
    <source>
        <dbReference type="ARBA" id="ARBA00023163"/>
    </source>
</evidence>
<keyword evidence="1" id="KW-0805">Transcription regulation</keyword>
<feature type="domain" description="HTH luxR-type" evidence="6">
    <location>
        <begin position="171"/>
        <end position="236"/>
    </location>
</feature>
<evidence type="ECO:0000259" key="6">
    <source>
        <dbReference type="PROSITE" id="PS50043"/>
    </source>
</evidence>
<evidence type="ECO:0000313" key="8">
    <source>
        <dbReference type="EMBL" id="TQL60901.1"/>
    </source>
</evidence>
<evidence type="ECO:0000256" key="5">
    <source>
        <dbReference type="SAM" id="MobiDB-lite"/>
    </source>
</evidence>
<feature type="modified residue" description="4-aspartylphosphate" evidence="4">
    <location>
        <position position="79"/>
    </location>
</feature>
<reference evidence="8 9" key="1">
    <citation type="submission" date="2019-06" db="EMBL/GenBank/DDBJ databases">
        <title>Sequencing the genomes of 1000 actinobacteria strains.</title>
        <authorList>
            <person name="Klenk H.-P."/>
        </authorList>
    </citation>
    <scope>NUCLEOTIDE SEQUENCE [LARGE SCALE GENOMIC DNA]</scope>
    <source>
        <strain evidence="8 9">DSM 18082</strain>
    </source>
</reference>
<dbReference type="InterPro" id="IPR011006">
    <property type="entry name" value="CheY-like_superfamily"/>
</dbReference>
<gene>
    <name evidence="8" type="ORF">FB474_2301</name>
</gene>
<dbReference type="PRINTS" id="PR00038">
    <property type="entry name" value="HTHLUXR"/>
</dbReference>
<sequence length="254" mass="26048">MGNVVQAAQESAEQGEAMTGTGASAPPLVAVVEDSVILAETLCAALEAEGIPTAAVPVTGPGDLLPRITALPARLVLLDLDLGPGGDGGQLVEPLVAAGRTVLVLTGSADPMRIAAALERGAIGHLVKGTGFEQVLGTTRRALEAPGPLDPAVRTSLLCELVRTRRRRDEELAPFRQLTERETEVLVAMGHGRSAQQIAASWVVAEATVRTHIRGVLTKLGARSQLEAVALAWLVGVIPTGGLPNGGASPLGLT</sequence>
<feature type="compositionally biased region" description="Low complexity" evidence="5">
    <location>
        <begin position="1"/>
        <end position="17"/>
    </location>
</feature>
<keyword evidence="4" id="KW-0597">Phosphoprotein</keyword>
<evidence type="ECO:0000259" key="7">
    <source>
        <dbReference type="PROSITE" id="PS50110"/>
    </source>
</evidence>
<dbReference type="SMART" id="SM00421">
    <property type="entry name" value="HTH_LUXR"/>
    <property type="match status" value="1"/>
</dbReference>
<dbReference type="CDD" id="cd06170">
    <property type="entry name" value="LuxR_C_like"/>
    <property type="match status" value="1"/>
</dbReference>
<feature type="region of interest" description="Disordered" evidence="5">
    <location>
        <begin position="1"/>
        <end position="23"/>
    </location>
</feature>
<accession>A0A542ZKM2</accession>
<dbReference type="EMBL" id="VFOQ01000001">
    <property type="protein sequence ID" value="TQL60901.1"/>
    <property type="molecule type" value="Genomic_DNA"/>
</dbReference>
<dbReference type="Pfam" id="PF00196">
    <property type="entry name" value="GerE"/>
    <property type="match status" value="1"/>
</dbReference>
<evidence type="ECO:0000256" key="2">
    <source>
        <dbReference type="ARBA" id="ARBA00023125"/>
    </source>
</evidence>
<dbReference type="Gene3D" id="1.10.10.10">
    <property type="entry name" value="Winged helix-like DNA-binding domain superfamily/Winged helix DNA-binding domain"/>
    <property type="match status" value="1"/>
</dbReference>
<dbReference type="SUPFAM" id="SSF52172">
    <property type="entry name" value="CheY-like"/>
    <property type="match status" value="1"/>
</dbReference>
<dbReference type="InterPro" id="IPR039420">
    <property type="entry name" value="WalR-like"/>
</dbReference>
<feature type="domain" description="Response regulatory" evidence="7">
    <location>
        <begin position="28"/>
        <end position="143"/>
    </location>
</feature>
<dbReference type="InterPro" id="IPR001789">
    <property type="entry name" value="Sig_transdc_resp-reg_receiver"/>
</dbReference>
<organism evidence="8 9">
    <name type="scientific">Oryzihumus leptocrescens</name>
    <dbReference type="NCBI Taxonomy" id="297536"/>
    <lineage>
        <taxon>Bacteria</taxon>
        <taxon>Bacillati</taxon>
        <taxon>Actinomycetota</taxon>
        <taxon>Actinomycetes</taxon>
        <taxon>Micrococcales</taxon>
        <taxon>Intrasporangiaceae</taxon>
        <taxon>Oryzihumus</taxon>
    </lineage>
</organism>
<dbReference type="Proteomes" id="UP000319514">
    <property type="component" value="Unassembled WGS sequence"/>
</dbReference>
<evidence type="ECO:0000313" key="9">
    <source>
        <dbReference type="Proteomes" id="UP000319514"/>
    </source>
</evidence>
<dbReference type="InterPro" id="IPR016032">
    <property type="entry name" value="Sig_transdc_resp-reg_C-effctor"/>
</dbReference>
<dbReference type="OrthoDB" id="9808843at2"/>
<dbReference type="RefSeq" id="WP_141788743.1">
    <property type="nucleotide sequence ID" value="NZ_BAAAKX010000007.1"/>
</dbReference>
<keyword evidence="3" id="KW-0804">Transcription</keyword>
<dbReference type="PROSITE" id="PS50110">
    <property type="entry name" value="RESPONSE_REGULATORY"/>
    <property type="match status" value="1"/>
</dbReference>
<dbReference type="PANTHER" id="PTHR43214">
    <property type="entry name" value="TWO-COMPONENT RESPONSE REGULATOR"/>
    <property type="match status" value="1"/>
</dbReference>
<keyword evidence="2" id="KW-0238">DNA-binding</keyword>
<comment type="caution">
    <text evidence="8">The sequence shown here is derived from an EMBL/GenBank/DDBJ whole genome shotgun (WGS) entry which is preliminary data.</text>
</comment>
<dbReference type="Gene3D" id="3.40.50.2300">
    <property type="match status" value="1"/>
</dbReference>
<dbReference type="InterPro" id="IPR036388">
    <property type="entry name" value="WH-like_DNA-bd_sf"/>
</dbReference>
<dbReference type="InterPro" id="IPR000792">
    <property type="entry name" value="Tscrpt_reg_LuxR_C"/>
</dbReference>
<dbReference type="Pfam" id="PF00072">
    <property type="entry name" value="Response_reg"/>
    <property type="match status" value="1"/>
</dbReference>
<evidence type="ECO:0000256" key="4">
    <source>
        <dbReference type="PROSITE-ProRule" id="PRU00169"/>
    </source>
</evidence>